<dbReference type="AlphaFoldDB" id="A0A7J3THL2"/>
<sequence>MLSGNALKVLNLINENVNEFEKLRKSTRLPGKILSGIIEELKNGEFIVEEGNSYKIHKKGELKN</sequence>
<comment type="caution">
    <text evidence="1">The sequence shown here is derived from an EMBL/GenBank/DDBJ whole genome shotgun (WGS) entry which is preliminary data.</text>
</comment>
<organism evidence="1">
    <name type="scientific">Geoglobus ahangari</name>
    <dbReference type="NCBI Taxonomy" id="113653"/>
    <lineage>
        <taxon>Archaea</taxon>
        <taxon>Methanobacteriati</taxon>
        <taxon>Methanobacteriota</taxon>
        <taxon>Archaeoglobi</taxon>
        <taxon>Archaeoglobales</taxon>
        <taxon>Archaeoglobaceae</taxon>
        <taxon>Geoglobus</taxon>
    </lineage>
</organism>
<dbReference type="EMBL" id="DRUC01000056">
    <property type="protein sequence ID" value="HHF48292.1"/>
    <property type="molecule type" value="Genomic_DNA"/>
</dbReference>
<evidence type="ECO:0000313" key="1">
    <source>
        <dbReference type="EMBL" id="HHF48292.1"/>
    </source>
</evidence>
<accession>A0A7J3THL2</accession>
<protein>
    <submittedName>
        <fullName evidence="1">Uncharacterized protein</fullName>
    </submittedName>
</protein>
<proteinExistence type="predicted"/>
<name>A0A7J3THL2_9EURY</name>
<gene>
    <name evidence="1" type="ORF">ENL48_03710</name>
</gene>
<reference evidence="1" key="1">
    <citation type="journal article" date="2020" name="mSystems">
        <title>Genome- and Community-Level Interaction Insights into Carbon Utilization and Element Cycling Functions of Hydrothermarchaeota in Hydrothermal Sediment.</title>
        <authorList>
            <person name="Zhou Z."/>
            <person name="Liu Y."/>
            <person name="Xu W."/>
            <person name="Pan J."/>
            <person name="Luo Z.H."/>
            <person name="Li M."/>
        </authorList>
    </citation>
    <scope>NUCLEOTIDE SEQUENCE [LARGE SCALE GENOMIC DNA]</scope>
    <source>
        <strain evidence="1">SpSt-10</strain>
    </source>
</reference>